<dbReference type="SUPFAM" id="SSF53756">
    <property type="entry name" value="UDP-Glycosyltransferase/glycogen phosphorylase"/>
    <property type="match status" value="1"/>
</dbReference>
<dbReference type="AlphaFoldDB" id="A0A482ITE7"/>
<dbReference type="CDD" id="cd03808">
    <property type="entry name" value="GT4_CapM-like"/>
    <property type="match status" value="1"/>
</dbReference>
<dbReference type="Proteomes" id="UP000253772">
    <property type="component" value="Chromosome c1"/>
</dbReference>
<evidence type="ECO:0000313" key="4">
    <source>
        <dbReference type="Proteomes" id="UP000253772"/>
    </source>
</evidence>
<dbReference type="PANTHER" id="PTHR45947:SF3">
    <property type="entry name" value="SULFOQUINOVOSYL TRANSFERASE SQD2"/>
    <property type="match status" value="1"/>
</dbReference>
<evidence type="ECO:0000259" key="2">
    <source>
        <dbReference type="Pfam" id="PF13439"/>
    </source>
</evidence>
<dbReference type="InterPro" id="IPR001296">
    <property type="entry name" value="Glyco_trans_1"/>
</dbReference>
<accession>A0A482ITE7</accession>
<dbReference type="Gene3D" id="3.40.50.2000">
    <property type="entry name" value="Glycogen Phosphorylase B"/>
    <property type="match status" value="2"/>
</dbReference>
<dbReference type="PANTHER" id="PTHR45947">
    <property type="entry name" value="SULFOQUINOVOSYL TRANSFERASE SQD2"/>
    <property type="match status" value="1"/>
</dbReference>
<sequence>MRTFCRTTDPIEWRLNAHVASPTHATPVRDSTLPLIAPTGRPRIACLITNSETGGAQTHVADLLRALRGRADVTLLAGGDGPLFALARDLGIPAIRLATMDNALSPAKAVAALRELTQALREAAPDIIHTHSAKASALGRIAGKFLGIPVVYTVHGFAFKPAAPWKQRTVARIAEWLLAPLTSHVICVAEAERALARSLPIRADRISVIPNGIADVAARARPAAPLRRVVTVIRLAAPKRPDIMIEAFAAAQWPDCELVIAGDGPQRTDLERLASQLAPGRVRFAGTIDNIPALLASAQLFLLASDHEGLPISILEAMRAGLPVIASELPGIREQLGDGLCGVLVKGSDPRGFADALRKLAADAPARALAGEAGRLRWEETYGLERMVGAIWMVYQRVLARVRHADARISAS</sequence>
<evidence type="ECO:0000313" key="3">
    <source>
        <dbReference type="EMBL" id="QBP10827.1"/>
    </source>
</evidence>
<dbReference type="Pfam" id="PF00534">
    <property type="entry name" value="Glycos_transf_1"/>
    <property type="match status" value="1"/>
</dbReference>
<reference evidence="3 4" key="1">
    <citation type="submission" date="2019-03" db="EMBL/GenBank/DDBJ databases">
        <title>Comparative insights into the high quality Complete genome sequence of highly metal resistant Cupriavidus metallidurans strain BS1 isolated from a gold-copper mine.</title>
        <authorList>
            <person name="Mazhar H.S."/>
            <person name="Rensing C."/>
        </authorList>
    </citation>
    <scope>NUCLEOTIDE SEQUENCE [LARGE SCALE GENOMIC DNA]</scope>
    <source>
        <strain evidence="3 4">BS1</strain>
    </source>
</reference>
<feature type="domain" description="Glycosyl transferase family 1" evidence="1">
    <location>
        <begin position="228"/>
        <end position="376"/>
    </location>
</feature>
<gene>
    <name evidence="3" type="ORF">DDF84_014220</name>
</gene>
<evidence type="ECO:0000259" key="1">
    <source>
        <dbReference type="Pfam" id="PF00534"/>
    </source>
</evidence>
<dbReference type="EMBL" id="CP037900">
    <property type="protein sequence ID" value="QBP10827.1"/>
    <property type="molecule type" value="Genomic_DNA"/>
</dbReference>
<dbReference type="InterPro" id="IPR028098">
    <property type="entry name" value="Glyco_trans_4-like_N"/>
</dbReference>
<dbReference type="OrthoDB" id="9813211at2"/>
<dbReference type="GO" id="GO:0016758">
    <property type="term" value="F:hexosyltransferase activity"/>
    <property type="evidence" value="ECO:0007669"/>
    <property type="project" value="TreeGrafter"/>
</dbReference>
<name>A0A482ITE7_9BURK</name>
<protein>
    <submittedName>
        <fullName evidence="3">Glycosyltransferase family 1 protein</fullName>
    </submittedName>
</protein>
<feature type="domain" description="Glycosyltransferase subfamily 4-like N-terminal" evidence="2">
    <location>
        <begin position="54"/>
        <end position="213"/>
    </location>
</feature>
<dbReference type="InterPro" id="IPR050194">
    <property type="entry name" value="Glycosyltransferase_grp1"/>
</dbReference>
<keyword evidence="3" id="KW-0808">Transferase</keyword>
<dbReference type="Pfam" id="PF13439">
    <property type="entry name" value="Glyco_transf_4"/>
    <property type="match status" value="1"/>
</dbReference>
<organism evidence="3 4">
    <name type="scientific">Cupriavidus metallidurans</name>
    <dbReference type="NCBI Taxonomy" id="119219"/>
    <lineage>
        <taxon>Bacteria</taxon>
        <taxon>Pseudomonadati</taxon>
        <taxon>Pseudomonadota</taxon>
        <taxon>Betaproteobacteria</taxon>
        <taxon>Burkholderiales</taxon>
        <taxon>Burkholderiaceae</taxon>
        <taxon>Cupriavidus</taxon>
    </lineage>
</organism>
<proteinExistence type="predicted"/>